<evidence type="ECO:0000256" key="5">
    <source>
        <dbReference type="ARBA" id="ARBA00020265"/>
    </source>
</evidence>
<keyword evidence="11" id="KW-1185">Reference proteome</keyword>
<keyword evidence="7" id="KW-0819">tRNA processing</keyword>
<evidence type="ECO:0000256" key="6">
    <source>
        <dbReference type="ARBA" id="ARBA00022490"/>
    </source>
</evidence>
<accession>A0A0M3J0X3</accession>
<reference evidence="10 11" key="2">
    <citation type="submission" date="2018-11" db="EMBL/GenBank/DDBJ databases">
        <authorList>
            <consortium name="Pathogen Informatics"/>
        </authorList>
    </citation>
    <scope>NUCLEOTIDE SEQUENCE [LARGE SCALE GENOMIC DNA]</scope>
</reference>
<dbReference type="PANTHER" id="PTHR12896:SF1">
    <property type="entry name" value="ELONGATOR COMPLEX PROTEIN 4"/>
    <property type="match status" value="1"/>
</dbReference>
<sequence length="394" mass="44399">MATRSLNERARINGTTVRLRYLETSVGNSAVDRLMGGGLPLSGIYLVDEHNSRTYASVLARYFLAEVLMVACFNVNSLLDHIVFILVEIPSFSGVIHKHSLLIASPSRDPSEVLSKLPQKVEEKVDERSSESSSIGDVEPMKIAWRYASVPKVDSSIKGQRLNKQYDLTKTMDRALIDCCDISKYPSDETSASYSQLWNQLIQILSCQKYRPLNALNGDSNSSSSERNLLRIVIEGERIILEQIHVTTLDFGSPMWSDSEMELKFMARLRTLINDYYVVVMLTVNSNSIDPQRRDRIYSYCDAAFVMETIDDPKLTASNFGDSFDGYFRIVKLPSISSIGCNCPESSDLTFELHRRRFDIKILHLPPALDDDSSVDGIDKKSSSRLPCQSMLDF</sequence>
<evidence type="ECO:0000256" key="3">
    <source>
        <dbReference type="ARBA" id="ARBA00005043"/>
    </source>
</evidence>
<name>A0A0M3J0X3_ANISI</name>
<dbReference type="AlphaFoldDB" id="A0A0M3J0X3"/>
<evidence type="ECO:0000256" key="8">
    <source>
        <dbReference type="ARBA" id="ARBA00023242"/>
    </source>
</evidence>
<dbReference type="CDD" id="cd19494">
    <property type="entry name" value="Elp4"/>
    <property type="match status" value="1"/>
</dbReference>
<dbReference type="Gene3D" id="3.40.50.300">
    <property type="entry name" value="P-loop containing nucleotide triphosphate hydrolases"/>
    <property type="match status" value="1"/>
</dbReference>
<keyword evidence="6" id="KW-0963">Cytoplasm</keyword>
<evidence type="ECO:0000313" key="11">
    <source>
        <dbReference type="Proteomes" id="UP000267096"/>
    </source>
</evidence>
<dbReference type="GO" id="GO:0033588">
    <property type="term" value="C:elongator holoenzyme complex"/>
    <property type="evidence" value="ECO:0007669"/>
    <property type="project" value="InterPro"/>
</dbReference>
<dbReference type="InterPro" id="IPR008728">
    <property type="entry name" value="Elongator_complex_protein_4"/>
</dbReference>
<comment type="similarity">
    <text evidence="4">Belongs to the ELP4 family.</text>
</comment>
<dbReference type="OrthoDB" id="289162at2759"/>
<evidence type="ECO:0000313" key="10">
    <source>
        <dbReference type="EMBL" id="VDK18368.1"/>
    </source>
</evidence>
<evidence type="ECO:0000256" key="7">
    <source>
        <dbReference type="ARBA" id="ARBA00022694"/>
    </source>
</evidence>
<evidence type="ECO:0000256" key="4">
    <source>
        <dbReference type="ARBA" id="ARBA00007573"/>
    </source>
</evidence>
<protein>
    <recommendedName>
        <fullName evidence="5">Elongator complex protein 4</fullName>
    </recommendedName>
</protein>
<comment type="pathway">
    <text evidence="3">tRNA modification; 5-methoxycarbonylmethyl-2-thiouridine-tRNA biosynthesis.</text>
</comment>
<dbReference type="WBParaSite" id="ASIM_0000116701-mRNA-1">
    <property type="protein sequence ID" value="ASIM_0000116701-mRNA-1"/>
    <property type="gene ID" value="ASIM_0000116701"/>
</dbReference>
<proteinExistence type="inferred from homology"/>
<dbReference type="UniPathway" id="UPA00988"/>
<dbReference type="Proteomes" id="UP000267096">
    <property type="component" value="Unassembled WGS sequence"/>
</dbReference>
<dbReference type="Pfam" id="PF05625">
    <property type="entry name" value="PAXNEB"/>
    <property type="match status" value="1"/>
</dbReference>
<evidence type="ECO:0000256" key="9">
    <source>
        <dbReference type="SAM" id="MobiDB-lite"/>
    </source>
</evidence>
<evidence type="ECO:0000256" key="2">
    <source>
        <dbReference type="ARBA" id="ARBA00004496"/>
    </source>
</evidence>
<dbReference type="GO" id="GO:0008023">
    <property type="term" value="C:transcription elongation factor complex"/>
    <property type="evidence" value="ECO:0007669"/>
    <property type="project" value="TreeGrafter"/>
</dbReference>
<dbReference type="PANTHER" id="PTHR12896">
    <property type="entry name" value="PAX6 NEIGHBOR PROTEIN PAXNEB"/>
    <property type="match status" value="1"/>
</dbReference>
<organism evidence="12">
    <name type="scientific">Anisakis simplex</name>
    <name type="common">Herring worm</name>
    <dbReference type="NCBI Taxonomy" id="6269"/>
    <lineage>
        <taxon>Eukaryota</taxon>
        <taxon>Metazoa</taxon>
        <taxon>Ecdysozoa</taxon>
        <taxon>Nematoda</taxon>
        <taxon>Chromadorea</taxon>
        <taxon>Rhabditida</taxon>
        <taxon>Spirurina</taxon>
        <taxon>Ascaridomorpha</taxon>
        <taxon>Ascaridoidea</taxon>
        <taxon>Anisakidae</taxon>
        <taxon>Anisakis</taxon>
        <taxon>Anisakis simplex complex</taxon>
    </lineage>
</organism>
<feature type="region of interest" description="Disordered" evidence="9">
    <location>
        <begin position="373"/>
        <end position="394"/>
    </location>
</feature>
<evidence type="ECO:0000256" key="1">
    <source>
        <dbReference type="ARBA" id="ARBA00004123"/>
    </source>
</evidence>
<keyword evidence="8" id="KW-0539">Nucleus</keyword>
<dbReference type="GO" id="GO:0005737">
    <property type="term" value="C:cytoplasm"/>
    <property type="evidence" value="ECO:0007669"/>
    <property type="project" value="UniProtKB-SubCell"/>
</dbReference>
<dbReference type="InterPro" id="IPR027417">
    <property type="entry name" value="P-loop_NTPase"/>
</dbReference>
<gene>
    <name evidence="10" type="ORF">ASIM_LOCUS1056</name>
</gene>
<evidence type="ECO:0000313" key="12">
    <source>
        <dbReference type="WBParaSite" id="ASIM_0000116701-mRNA-1"/>
    </source>
</evidence>
<comment type="subcellular location">
    <subcellularLocation>
        <location evidence="2">Cytoplasm</location>
    </subcellularLocation>
    <subcellularLocation>
        <location evidence="1">Nucleus</location>
    </subcellularLocation>
</comment>
<dbReference type="EMBL" id="UYRR01000976">
    <property type="protein sequence ID" value="VDK18368.1"/>
    <property type="molecule type" value="Genomic_DNA"/>
</dbReference>
<dbReference type="GO" id="GO:0002098">
    <property type="term" value="P:tRNA wobble uridine modification"/>
    <property type="evidence" value="ECO:0007669"/>
    <property type="project" value="InterPro"/>
</dbReference>
<reference evidence="12" key="1">
    <citation type="submission" date="2017-02" db="UniProtKB">
        <authorList>
            <consortium name="WormBaseParasite"/>
        </authorList>
    </citation>
    <scope>IDENTIFICATION</scope>
</reference>